<keyword evidence="5" id="KW-0804">Transcription</keyword>
<evidence type="ECO:0000256" key="5">
    <source>
        <dbReference type="ARBA" id="ARBA00023163"/>
    </source>
</evidence>
<comment type="similarity">
    <text evidence="1">Belongs to the CcdB toxin family.</text>
</comment>
<keyword evidence="9" id="KW-1185">Reference proteome</keyword>
<evidence type="ECO:0000256" key="1">
    <source>
        <dbReference type="ARBA" id="ARBA00005230"/>
    </source>
</evidence>
<evidence type="ECO:0000256" key="7">
    <source>
        <dbReference type="ARBA" id="ARBA00033135"/>
    </source>
</evidence>
<dbReference type="Pfam" id="PF01845">
    <property type="entry name" value="CcdB"/>
    <property type="match status" value="1"/>
</dbReference>
<dbReference type="RefSeq" id="WP_340334092.1">
    <property type="nucleotide sequence ID" value="NZ_JBBKZS010000002.1"/>
</dbReference>
<evidence type="ECO:0000313" key="9">
    <source>
        <dbReference type="Proteomes" id="UP001367030"/>
    </source>
</evidence>
<evidence type="ECO:0000313" key="8">
    <source>
        <dbReference type="EMBL" id="MEJ8853997.1"/>
    </source>
</evidence>
<sequence>MARYDVYANPEKSEHRHTPFILDVQNDHLSGVETRVVIPLRDARLHGDRLERVHPLFRIQERDVVLDTPTMATFPRGWLRTPIASLRSEQHQVQDALDALFGSY</sequence>
<dbReference type="InterPro" id="IPR011067">
    <property type="entry name" value="Plasmid_toxin/cell-grow_inhib"/>
</dbReference>
<accession>A0ABU8X2H1</accession>
<dbReference type="Proteomes" id="UP001367030">
    <property type="component" value="Unassembled WGS sequence"/>
</dbReference>
<keyword evidence="3" id="KW-0678">Repressor</keyword>
<protein>
    <recommendedName>
        <fullName evidence="2">Toxin CcdB</fullName>
    </recommendedName>
    <alternativeName>
        <fullName evidence="7">Cytotoxic protein CcdB</fullName>
    </alternativeName>
    <alternativeName>
        <fullName evidence="6">Protein LetD</fullName>
    </alternativeName>
</protein>
<evidence type="ECO:0000256" key="2">
    <source>
        <dbReference type="ARBA" id="ARBA00015075"/>
    </source>
</evidence>
<dbReference type="SUPFAM" id="SSF50118">
    <property type="entry name" value="Cell growth inhibitor/plasmid maintenance toxic component"/>
    <property type="match status" value="1"/>
</dbReference>
<dbReference type="InterPro" id="IPR002712">
    <property type="entry name" value="CcdB"/>
</dbReference>
<proteinExistence type="inferred from homology"/>
<dbReference type="Gene3D" id="2.30.30.110">
    <property type="match status" value="1"/>
</dbReference>
<name>A0ABU8X2H1_9BURK</name>
<gene>
    <name evidence="8" type="ORF">WKW79_05425</name>
</gene>
<evidence type="ECO:0000256" key="6">
    <source>
        <dbReference type="ARBA" id="ARBA00029628"/>
    </source>
</evidence>
<evidence type="ECO:0000256" key="4">
    <source>
        <dbReference type="ARBA" id="ARBA00023015"/>
    </source>
</evidence>
<organism evidence="8 9">
    <name type="scientific">Variovorax robiniae</name>
    <dbReference type="NCBI Taxonomy" id="1836199"/>
    <lineage>
        <taxon>Bacteria</taxon>
        <taxon>Pseudomonadati</taxon>
        <taxon>Pseudomonadota</taxon>
        <taxon>Betaproteobacteria</taxon>
        <taxon>Burkholderiales</taxon>
        <taxon>Comamonadaceae</taxon>
        <taxon>Variovorax</taxon>
    </lineage>
</organism>
<keyword evidence="4" id="KW-0805">Transcription regulation</keyword>
<dbReference type="EMBL" id="JBBKZS010000002">
    <property type="protein sequence ID" value="MEJ8853997.1"/>
    <property type="molecule type" value="Genomic_DNA"/>
</dbReference>
<reference evidence="8 9" key="1">
    <citation type="submission" date="2024-03" db="EMBL/GenBank/DDBJ databases">
        <title>Novel species of the genus Variovorax.</title>
        <authorList>
            <person name="Liu Q."/>
            <person name="Xin Y.-H."/>
        </authorList>
    </citation>
    <scope>NUCLEOTIDE SEQUENCE [LARGE SCALE GENOMIC DNA]</scope>
    <source>
        <strain evidence="8 9">KACC 18901</strain>
    </source>
</reference>
<comment type="caution">
    <text evidence="8">The sequence shown here is derived from an EMBL/GenBank/DDBJ whole genome shotgun (WGS) entry which is preliminary data.</text>
</comment>
<evidence type="ECO:0000256" key="3">
    <source>
        <dbReference type="ARBA" id="ARBA00022491"/>
    </source>
</evidence>